<organism evidence="1 2">
    <name type="scientific">Streptosporangium subroseum</name>
    <dbReference type="NCBI Taxonomy" id="106412"/>
    <lineage>
        <taxon>Bacteria</taxon>
        <taxon>Bacillati</taxon>
        <taxon>Actinomycetota</taxon>
        <taxon>Actinomycetes</taxon>
        <taxon>Streptosporangiales</taxon>
        <taxon>Streptosporangiaceae</taxon>
        <taxon>Streptosporangium</taxon>
    </lineage>
</organism>
<dbReference type="SUPFAM" id="SSF46689">
    <property type="entry name" value="Homeodomain-like"/>
    <property type="match status" value="1"/>
</dbReference>
<keyword evidence="1" id="KW-0238">DNA-binding</keyword>
<dbReference type="InterPro" id="IPR009057">
    <property type="entry name" value="Homeodomain-like_sf"/>
</dbReference>
<dbReference type="AlphaFoldDB" id="A0A239PDU6"/>
<keyword evidence="2" id="KW-1185">Reference proteome</keyword>
<accession>A0A239PDU6</accession>
<name>A0A239PDU6_9ACTN</name>
<protein>
    <submittedName>
        <fullName evidence="1">Homeodomain-like domain-containing protein</fullName>
    </submittedName>
</protein>
<dbReference type="Proteomes" id="UP000198282">
    <property type="component" value="Unassembled WGS sequence"/>
</dbReference>
<evidence type="ECO:0000313" key="2">
    <source>
        <dbReference type="Proteomes" id="UP000198282"/>
    </source>
</evidence>
<evidence type="ECO:0000313" key="1">
    <source>
        <dbReference type="EMBL" id="SNT64579.1"/>
    </source>
</evidence>
<dbReference type="Pfam" id="PF13384">
    <property type="entry name" value="HTH_23"/>
    <property type="match status" value="1"/>
</dbReference>
<dbReference type="GO" id="GO:0003677">
    <property type="term" value="F:DNA binding"/>
    <property type="evidence" value="ECO:0007669"/>
    <property type="project" value="UniProtKB-KW"/>
</dbReference>
<reference evidence="1 2" key="1">
    <citation type="submission" date="2017-06" db="EMBL/GenBank/DDBJ databases">
        <authorList>
            <person name="Kim H.J."/>
            <person name="Triplett B.A."/>
        </authorList>
    </citation>
    <scope>NUCLEOTIDE SEQUENCE [LARGE SCALE GENOMIC DNA]</scope>
    <source>
        <strain evidence="1 2">CGMCC 4.2132</strain>
    </source>
</reference>
<sequence length="78" mass="9081">MGVTFRAGRVYPERVRYPDGGGLTVKQRAQRERVRFEAAEMFEQGVAPPQVAQRLWVSRKSAYAWRECWRAGDILLIR</sequence>
<dbReference type="EMBL" id="FZOD01000124">
    <property type="protein sequence ID" value="SNT64579.1"/>
    <property type="molecule type" value="Genomic_DNA"/>
</dbReference>
<keyword evidence="1" id="KW-0371">Homeobox</keyword>
<proteinExistence type="predicted"/>
<gene>
    <name evidence="1" type="ORF">SAMN05216276_11245</name>
</gene>